<comment type="caution">
    <text evidence="1">The sequence shown here is derived from an EMBL/GenBank/DDBJ whole genome shotgun (WGS) entry which is preliminary data.</text>
</comment>
<organism evidence="1 2">
    <name type="scientific">Ideonella dechloratans</name>
    <dbReference type="NCBI Taxonomy" id="36863"/>
    <lineage>
        <taxon>Bacteria</taxon>
        <taxon>Pseudomonadati</taxon>
        <taxon>Pseudomonadota</taxon>
        <taxon>Betaproteobacteria</taxon>
        <taxon>Burkholderiales</taxon>
        <taxon>Sphaerotilaceae</taxon>
        <taxon>Ideonella</taxon>
    </lineage>
</organism>
<reference evidence="1 2" key="1">
    <citation type="submission" date="2019-09" db="EMBL/GenBank/DDBJ databases">
        <title>Draft genome sequences of 48 bacterial type strains from the CCUG.</title>
        <authorList>
            <person name="Tunovic T."/>
            <person name="Pineiro-Iglesias B."/>
            <person name="Unosson C."/>
            <person name="Inganas E."/>
            <person name="Ohlen M."/>
            <person name="Cardew S."/>
            <person name="Jensie-Markopoulos S."/>
            <person name="Salva-Serra F."/>
            <person name="Jaen-Luchoro D."/>
            <person name="Karlsson R."/>
            <person name="Svensson-Stadler L."/>
            <person name="Chun J."/>
            <person name="Moore E."/>
        </authorList>
    </citation>
    <scope>NUCLEOTIDE SEQUENCE [LARGE SCALE GENOMIC DNA]</scope>
    <source>
        <strain evidence="1 2">CCUG 30977</strain>
    </source>
</reference>
<name>A0A643FAE2_IDEDE</name>
<dbReference type="OrthoDB" id="9153776at2"/>
<accession>A0A643FAE2</accession>
<evidence type="ECO:0000313" key="1">
    <source>
        <dbReference type="EMBL" id="KAB0580627.1"/>
    </source>
</evidence>
<dbReference type="AlphaFoldDB" id="A0A643FAE2"/>
<dbReference type="InterPro" id="IPR021951">
    <property type="entry name" value="DUF3567"/>
</dbReference>
<dbReference type="RefSeq" id="WP_151124606.1">
    <property type="nucleotide sequence ID" value="NZ_CP088081.1"/>
</dbReference>
<dbReference type="Proteomes" id="UP000430120">
    <property type="component" value="Unassembled WGS sequence"/>
</dbReference>
<evidence type="ECO:0000313" key="2">
    <source>
        <dbReference type="Proteomes" id="UP000430120"/>
    </source>
</evidence>
<proteinExistence type="predicted"/>
<gene>
    <name evidence="1" type="ORF">F7Q92_13240</name>
</gene>
<keyword evidence="2" id="KW-1185">Reference proteome</keyword>
<dbReference type="Pfam" id="PF12091">
    <property type="entry name" value="DUF3567"/>
    <property type="match status" value="1"/>
</dbReference>
<protein>
    <submittedName>
        <fullName evidence="1">DUF3567 domain-containing protein</fullName>
    </submittedName>
</protein>
<dbReference type="EMBL" id="VZPB01000031">
    <property type="protein sequence ID" value="KAB0580627.1"/>
    <property type="molecule type" value="Genomic_DNA"/>
</dbReference>
<sequence>MHMLYNSDSFSVLEIEWPDSPVPAGPTSDPAAVTTQGGYEIVDKMSGKGIFLNGDLARSFRQQALALSQGDADEEAVDDFIAGYAVLAQQPVVLH</sequence>